<reference evidence="4 5" key="1">
    <citation type="submission" date="2020-10" db="EMBL/GenBank/DDBJ databases">
        <title>Ca. Dormibacterota MAGs.</title>
        <authorList>
            <person name="Montgomery K."/>
        </authorList>
    </citation>
    <scope>NUCLEOTIDE SEQUENCE [LARGE SCALE GENOMIC DNA]</scope>
    <source>
        <strain evidence="4">SC8811_S16_3</strain>
    </source>
</reference>
<dbReference type="SUPFAM" id="SSF55729">
    <property type="entry name" value="Acyl-CoA N-acyltransferases (Nat)"/>
    <property type="match status" value="1"/>
</dbReference>
<dbReference type="InterPro" id="IPR050832">
    <property type="entry name" value="Bact_Acetyltransf"/>
</dbReference>
<evidence type="ECO:0000256" key="2">
    <source>
        <dbReference type="ARBA" id="ARBA00023315"/>
    </source>
</evidence>
<dbReference type="EMBL" id="JAEKNQ010000054">
    <property type="protein sequence ID" value="MBJ7604136.1"/>
    <property type="molecule type" value="Genomic_DNA"/>
</dbReference>
<protein>
    <submittedName>
        <fullName evidence="4">GNAT family N-acetyltransferase</fullName>
    </submittedName>
</protein>
<dbReference type="Proteomes" id="UP000620075">
    <property type="component" value="Unassembled WGS sequence"/>
</dbReference>
<evidence type="ECO:0000256" key="1">
    <source>
        <dbReference type="ARBA" id="ARBA00022679"/>
    </source>
</evidence>
<comment type="caution">
    <text evidence="4">The sequence shown here is derived from an EMBL/GenBank/DDBJ whole genome shotgun (WGS) entry which is preliminary data.</text>
</comment>
<name>A0A934K994_9BACT</name>
<dbReference type="InterPro" id="IPR000182">
    <property type="entry name" value="GNAT_dom"/>
</dbReference>
<evidence type="ECO:0000313" key="5">
    <source>
        <dbReference type="Proteomes" id="UP000620075"/>
    </source>
</evidence>
<dbReference type="RefSeq" id="WP_338181263.1">
    <property type="nucleotide sequence ID" value="NZ_JAEKNQ010000054.1"/>
</dbReference>
<dbReference type="InterPro" id="IPR016181">
    <property type="entry name" value="Acyl_CoA_acyltransferase"/>
</dbReference>
<feature type="domain" description="N-acetyltransferase" evidence="3">
    <location>
        <begin position="9"/>
        <end position="161"/>
    </location>
</feature>
<dbReference type="GO" id="GO:0016747">
    <property type="term" value="F:acyltransferase activity, transferring groups other than amino-acyl groups"/>
    <property type="evidence" value="ECO:0007669"/>
    <property type="project" value="InterPro"/>
</dbReference>
<evidence type="ECO:0000259" key="3">
    <source>
        <dbReference type="PROSITE" id="PS51186"/>
    </source>
</evidence>
<dbReference type="AlphaFoldDB" id="A0A934K994"/>
<dbReference type="Gene3D" id="3.40.630.30">
    <property type="match status" value="1"/>
</dbReference>
<proteinExistence type="predicted"/>
<dbReference type="PANTHER" id="PTHR43877">
    <property type="entry name" value="AMINOALKYLPHOSPHONATE N-ACETYLTRANSFERASE-RELATED-RELATED"/>
    <property type="match status" value="1"/>
</dbReference>
<dbReference type="Pfam" id="PF00583">
    <property type="entry name" value="Acetyltransf_1"/>
    <property type="match status" value="1"/>
</dbReference>
<sequence length="161" mass="18250">MRFLRPPPPRVGNAVPADLPQLVLLYEAAWAEPADALSEEERARARPSGDDVAAWFRGGLEVFRLTYEDRLMGAIRCGFPSGSCHIDNLVVHPDVRNRGFGRVLLEHCLGRARRAALPRSWAQVDARLHVARRLLHHCGFQETGQHQTAERRTLILFEKRN</sequence>
<dbReference type="PROSITE" id="PS51186">
    <property type="entry name" value="GNAT"/>
    <property type="match status" value="1"/>
</dbReference>
<dbReference type="CDD" id="cd04301">
    <property type="entry name" value="NAT_SF"/>
    <property type="match status" value="1"/>
</dbReference>
<organism evidence="4 5">
    <name type="scientific">Candidatus Dormiibacter inghamiae</name>
    <dbReference type="NCBI Taxonomy" id="3127013"/>
    <lineage>
        <taxon>Bacteria</taxon>
        <taxon>Bacillati</taxon>
        <taxon>Candidatus Dormiibacterota</taxon>
        <taxon>Candidatus Dormibacteria</taxon>
        <taxon>Candidatus Dormibacterales</taxon>
        <taxon>Candidatus Dormibacteraceae</taxon>
        <taxon>Candidatus Dormiibacter</taxon>
    </lineage>
</organism>
<keyword evidence="1" id="KW-0808">Transferase</keyword>
<gene>
    <name evidence="4" type="ORF">JF888_13235</name>
</gene>
<evidence type="ECO:0000313" key="4">
    <source>
        <dbReference type="EMBL" id="MBJ7604136.1"/>
    </source>
</evidence>
<keyword evidence="2" id="KW-0012">Acyltransferase</keyword>
<accession>A0A934K994</accession>